<evidence type="ECO:0008006" key="3">
    <source>
        <dbReference type="Google" id="ProtNLM"/>
    </source>
</evidence>
<proteinExistence type="predicted"/>
<evidence type="ECO:0000313" key="2">
    <source>
        <dbReference type="Proteomes" id="UP000464178"/>
    </source>
</evidence>
<gene>
    <name evidence="1" type="ORF">SOIL9_25490</name>
</gene>
<protein>
    <recommendedName>
        <fullName evidence="3">DUF2924 domain-containing protein</fullName>
    </recommendedName>
</protein>
<dbReference type="InterPro" id="IPR021322">
    <property type="entry name" value="DUF2924"/>
</dbReference>
<dbReference type="Proteomes" id="UP000464178">
    <property type="component" value="Chromosome"/>
</dbReference>
<keyword evidence="2" id="KW-1185">Reference proteome</keyword>
<dbReference type="AlphaFoldDB" id="A0A6P2D414"/>
<dbReference type="KEGG" id="gms:SOIL9_25490"/>
<dbReference type="Pfam" id="PF11149">
    <property type="entry name" value="DUF2924"/>
    <property type="match status" value="1"/>
</dbReference>
<name>A0A6P2D414_9BACT</name>
<organism evidence="1 2">
    <name type="scientific">Gemmata massiliana</name>
    <dbReference type="NCBI Taxonomy" id="1210884"/>
    <lineage>
        <taxon>Bacteria</taxon>
        <taxon>Pseudomonadati</taxon>
        <taxon>Planctomycetota</taxon>
        <taxon>Planctomycetia</taxon>
        <taxon>Gemmatales</taxon>
        <taxon>Gemmataceae</taxon>
        <taxon>Gemmata</taxon>
    </lineage>
</organism>
<evidence type="ECO:0000313" key="1">
    <source>
        <dbReference type="EMBL" id="VTR95165.1"/>
    </source>
</evidence>
<dbReference type="EMBL" id="LR593886">
    <property type="protein sequence ID" value="VTR95165.1"/>
    <property type="molecule type" value="Genomic_DNA"/>
</dbReference>
<accession>A0A6P2D414</accession>
<dbReference type="RefSeq" id="WP_232069734.1">
    <property type="nucleotide sequence ID" value="NZ_LR593886.1"/>
</dbReference>
<sequence>MATNVAREIAALARMTASNLRARCTEVFGEPTRTGNRTWLVRRIAWRLQALAEGDLSEGARAAELARDADLRVIPPGAGPRPRACAWLRPRPGS</sequence>
<reference evidence="1 2" key="1">
    <citation type="submission" date="2019-05" db="EMBL/GenBank/DDBJ databases">
        <authorList>
            <consortium name="Science for Life Laboratories"/>
        </authorList>
    </citation>
    <scope>NUCLEOTIDE SEQUENCE [LARGE SCALE GENOMIC DNA]</scope>
    <source>
        <strain evidence="1">Soil9</strain>
    </source>
</reference>